<reference evidence="8" key="2">
    <citation type="journal article" date="2021" name="PeerJ">
        <title>Extensive microbial diversity within the chicken gut microbiome revealed by metagenomics and culture.</title>
        <authorList>
            <person name="Gilroy R."/>
            <person name="Ravi A."/>
            <person name="Getino M."/>
            <person name="Pursley I."/>
            <person name="Horton D.L."/>
            <person name="Alikhan N.F."/>
            <person name="Baker D."/>
            <person name="Gharbi K."/>
            <person name="Hall N."/>
            <person name="Watson M."/>
            <person name="Adriaenssens E.M."/>
            <person name="Foster-Nyarko E."/>
            <person name="Jarju S."/>
            <person name="Secka A."/>
            <person name="Antonio M."/>
            <person name="Oren A."/>
            <person name="Chaudhuri R.R."/>
            <person name="La Ragione R."/>
            <person name="Hildebrand F."/>
            <person name="Pallen M.J."/>
        </authorList>
    </citation>
    <scope>NUCLEOTIDE SEQUENCE</scope>
    <source>
        <strain evidence="8">ChiHcec3-6078</strain>
    </source>
</reference>
<comment type="caution">
    <text evidence="8">The sequence shown here is derived from an EMBL/GenBank/DDBJ whole genome shotgun (WGS) entry which is preliminary data.</text>
</comment>
<reference evidence="8" key="1">
    <citation type="submission" date="2020-10" db="EMBL/GenBank/DDBJ databases">
        <authorList>
            <person name="Gilroy R."/>
        </authorList>
    </citation>
    <scope>NUCLEOTIDE SEQUENCE</scope>
    <source>
        <strain evidence="8">ChiHcec3-6078</strain>
    </source>
</reference>
<name>A0A9D1I026_9FIRM</name>
<evidence type="ECO:0000256" key="2">
    <source>
        <dbReference type="ARBA" id="ARBA00022692"/>
    </source>
</evidence>
<dbReference type="Proteomes" id="UP000824090">
    <property type="component" value="Unassembled WGS sequence"/>
</dbReference>
<protein>
    <recommendedName>
        <fullName evidence="7">Endolytic murein transglycosylase</fullName>
        <ecNumber evidence="7">4.2.2.29</ecNumber>
    </recommendedName>
    <alternativeName>
        <fullName evidence="7">Peptidoglycan lytic transglycosylase</fullName>
    </alternativeName>
    <alternativeName>
        <fullName evidence="7">Peptidoglycan polymerization terminase</fullName>
    </alternativeName>
</protein>
<sequence length="352" mass="39308">MTKLLGSKIKIIVIAAAALVVIITGLSLVYLNGLGAADESDDTTVSVSIPSGSGASAIVDILDSEGLVKNGTCAKIHARIGGYDSLQANTYIFNRTMTLPEMMEAINTGDFNYVSKERFTVIEGATVNMAAESMAEDLPFTAEELLAKWNDTGYVGSLIDKYWFLTDEVLAEGIICPLEGYLYPETYFVTEENPTIEAVTEMMLDKTDEELSKIRDDIEDMDMTVHEFLTLSSVVENESLFEEDRPKIAGVFINRLEQNMPLQSDITVLYPLGERRVQVTYDDLEVDSPYNTYLHQGLPVGPVCAVPARTMEDVIDYEESDYLYFFATEDGKVIYSRTAEEHEKTVEENRWY</sequence>
<comment type="subcellular location">
    <subcellularLocation>
        <location evidence="7">Cell membrane</location>
        <topology evidence="7">Single-pass membrane protein</topology>
    </subcellularLocation>
</comment>
<organism evidence="8 9">
    <name type="scientific">Candidatus Allocopromorpha excrementigallinarum</name>
    <dbReference type="NCBI Taxonomy" id="2840742"/>
    <lineage>
        <taxon>Bacteria</taxon>
        <taxon>Bacillati</taxon>
        <taxon>Bacillota</taxon>
        <taxon>Clostridia</taxon>
        <taxon>Eubacteriales</taxon>
        <taxon>Eubacteriaceae</taxon>
        <taxon>Eubacteriaceae incertae sedis</taxon>
        <taxon>Candidatus Allocopromorpha</taxon>
    </lineage>
</organism>
<feature type="transmembrane region" description="Helical" evidence="7">
    <location>
        <begin position="12"/>
        <end position="31"/>
    </location>
</feature>
<dbReference type="EMBL" id="DVMP01000080">
    <property type="protein sequence ID" value="HIU25684.1"/>
    <property type="molecule type" value="Genomic_DNA"/>
</dbReference>
<proteinExistence type="inferred from homology"/>
<dbReference type="GO" id="GO:0005886">
    <property type="term" value="C:plasma membrane"/>
    <property type="evidence" value="ECO:0007669"/>
    <property type="project" value="UniProtKB-SubCell"/>
</dbReference>
<comment type="function">
    <text evidence="7">Functions as a peptidoglycan terminase that cleaves nascent peptidoglycan strands endolytically to terminate their elongation.</text>
</comment>
<dbReference type="InterPro" id="IPR003770">
    <property type="entry name" value="MLTG-like"/>
</dbReference>
<evidence type="ECO:0000256" key="7">
    <source>
        <dbReference type="HAMAP-Rule" id="MF_02065"/>
    </source>
</evidence>
<gene>
    <name evidence="7 8" type="primary">mltG</name>
    <name evidence="8" type="ORF">IAC50_04250</name>
</gene>
<keyword evidence="4 7" id="KW-0472">Membrane</keyword>
<dbReference type="GO" id="GO:0008932">
    <property type="term" value="F:lytic endotransglycosylase activity"/>
    <property type="evidence" value="ECO:0007669"/>
    <property type="project" value="UniProtKB-UniRule"/>
</dbReference>
<comment type="catalytic activity">
    <reaction evidence="7">
        <text>a peptidoglycan chain = a peptidoglycan chain with N-acetyl-1,6-anhydromuramyl-[peptide] at the reducing end + a peptidoglycan chain with N-acetylglucosamine at the non-reducing end.</text>
        <dbReference type="EC" id="4.2.2.29"/>
    </reaction>
</comment>
<dbReference type="HAMAP" id="MF_02065">
    <property type="entry name" value="MltG"/>
    <property type="match status" value="1"/>
</dbReference>
<dbReference type="GO" id="GO:0009252">
    <property type="term" value="P:peptidoglycan biosynthetic process"/>
    <property type="evidence" value="ECO:0007669"/>
    <property type="project" value="UniProtKB-UniRule"/>
</dbReference>
<dbReference type="AlphaFoldDB" id="A0A9D1I026"/>
<dbReference type="Gene3D" id="3.30.1490.480">
    <property type="entry name" value="Endolytic murein transglycosylase"/>
    <property type="match status" value="1"/>
</dbReference>
<feature type="site" description="Important for catalytic activity" evidence="7">
    <location>
        <position position="238"/>
    </location>
</feature>
<keyword evidence="2 7" id="KW-0812">Transmembrane</keyword>
<dbReference type="PANTHER" id="PTHR30518:SF2">
    <property type="entry name" value="ENDOLYTIC MUREIN TRANSGLYCOSYLASE"/>
    <property type="match status" value="1"/>
</dbReference>
<evidence type="ECO:0000256" key="3">
    <source>
        <dbReference type="ARBA" id="ARBA00022989"/>
    </source>
</evidence>
<keyword evidence="5 7" id="KW-0456">Lyase</keyword>
<evidence type="ECO:0000256" key="6">
    <source>
        <dbReference type="ARBA" id="ARBA00023316"/>
    </source>
</evidence>
<keyword evidence="3 7" id="KW-1133">Transmembrane helix</keyword>
<dbReference type="PANTHER" id="PTHR30518">
    <property type="entry name" value="ENDOLYTIC MUREIN TRANSGLYCOSYLASE"/>
    <property type="match status" value="1"/>
</dbReference>
<comment type="similarity">
    <text evidence="7">Belongs to the transglycosylase MltG family.</text>
</comment>
<dbReference type="Pfam" id="PF02618">
    <property type="entry name" value="YceG"/>
    <property type="match status" value="1"/>
</dbReference>
<dbReference type="NCBIfam" id="TIGR00247">
    <property type="entry name" value="endolytic transglycosylase MltG"/>
    <property type="match status" value="1"/>
</dbReference>
<evidence type="ECO:0000256" key="4">
    <source>
        <dbReference type="ARBA" id="ARBA00023136"/>
    </source>
</evidence>
<dbReference type="GO" id="GO:0071555">
    <property type="term" value="P:cell wall organization"/>
    <property type="evidence" value="ECO:0007669"/>
    <property type="project" value="UniProtKB-KW"/>
</dbReference>
<dbReference type="EC" id="4.2.2.29" evidence="7"/>
<keyword evidence="1 7" id="KW-1003">Cell membrane</keyword>
<evidence type="ECO:0000256" key="5">
    <source>
        <dbReference type="ARBA" id="ARBA00023239"/>
    </source>
</evidence>
<evidence type="ECO:0000313" key="8">
    <source>
        <dbReference type="EMBL" id="HIU25684.1"/>
    </source>
</evidence>
<keyword evidence="6 7" id="KW-0961">Cell wall biogenesis/degradation</keyword>
<accession>A0A9D1I026</accession>
<evidence type="ECO:0000256" key="1">
    <source>
        <dbReference type="ARBA" id="ARBA00022475"/>
    </source>
</evidence>
<evidence type="ECO:0000313" key="9">
    <source>
        <dbReference type="Proteomes" id="UP000824090"/>
    </source>
</evidence>